<organism evidence="5 6">
    <name type="scientific">Sphagnum troendelagicum</name>
    <dbReference type="NCBI Taxonomy" id="128251"/>
    <lineage>
        <taxon>Eukaryota</taxon>
        <taxon>Viridiplantae</taxon>
        <taxon>Streptophyta</taxon>
        <taxon>Embryophyta</taxon>
        <taxon>Bryophyta</taxon>
        <taxon>Sphagnophytina</taxon>
        <taxon>Sphagnopsida</taxon>
        <taxon>Sphagnales</taxon>
        <taxon>Sphagnaceae</taxon>
        <taxon>Sphagnum</taxon>
    </lineage>
</organism>
<keyword evidence="2" id="KW-0804">Transcription</keyword>
<dbReference type="PANTHER" id="PTHR31744:SF210">
    <property type="entry name" value="NAC DOMAIN-CONTAINING PROTEIN 86-LIKE"/>
    <property type="match status" value="1"/>
</dbReference>
<evidence type="ECO:0000313" key="5">
    <source>
        <dbReference type="EMBL" id="CAK9207643.1"/>
    </source>
</evidence>
<dbReference type="Pfam" id="PF02365">
    <property type="entry name" value="NAM"/>
    <property type="match status" value="1"/>
</dbReference>
<keyword evidence="3" id="KW-0539">Nucleus</keyword>
<dbReference type="Gene3D" id="2.170.150.80">
    <property type="entry name" value="NAC domain"/>
    <property type="match status" value="1"/>
</dbReference>
<name>A0ABP0TYC3_9BRYO</name>
<keyword evidence="6" id="KW-1185">Reference proteome</keyword>
<accession>A0ABP0TYC3</accession>
<protein>
    <recommendedName>
        <fullName evidence="4">NAC domain-containing protein</fullName>
    </recommendedName>
</protein>
<proteinExistence type="predicted"/>
<dbReference type="SUPFAM" id="SSF101941">
    <property type="entry name" value="NAC domain"/>
    <property type="match status" value="1"/>
</dbReference>
<dbReference type="PROSITE" id="PS51005">
    <property type="entry name" value="NAC"/>
    <property type="match status" value="1"/>
</dbReference>
<evidence type="ECO:0000256" key="1">
    <source>
        <dbReference type="ARBA" id="ARBA00023015"/>
    </source>
</evidence>
<feature type="domain" description="NAC" evidence="4">
    <location>
        <begin position="5"/>
        <end position="156"/>
    </location>
</feature>
<keyword evidence="1" id="KW-0805">Transcription regulation</keyword>
<dbReference type="EMBL" id="OZ019908">
    <property type="protein sequence ID" value="CAK9207643.1"/>
    <property type="molecule type" value="Genomic_DNA"/>
</dbReference>
<dbReference type="PANTHER" id="PTHR31744">
    <property type="entry name" value="PROTEIN CUP-SHAPED COTYLEDON 2-RELATED"/>
    <property type="match status" value="1"/>
</dbReference>
<evidence type="ECO:0000256" key="3">
    <source>
        <dbReference type="ARBA" id="ARBA00023242"/>
    </source>
</evidence>
<reference evidence="5" key="1">
    <citation type="submission" date="2024-02" db="EMBL/GenBank/DDBJ databases">
        <authorList>
            <consortium name="ELIXIR-Norway"/>
            <consortium name="Elixir Norway"/>
        </authorList>
    </citation>
    <scope>NUCLEOTIDE SEQUENCE</scope>
</reference>
<sequence length="708" mass="77994">MARRLPPGFRFHPTDQELVAFYLKRKVCGKRIEFDVVAEIDLYKCEPWDLPDKSSLSSNDREWYFFSARDKKYPNGSRTNRATEEGYWKATGKDRAVCTGSRTIGMKKTLVFYKGRAPHGSRTDWVMHEYRLQEEDGEKGRATAQDAFVLCRVFMKSGPGPKNGEQYGATFSEDDYKSPPPPEEGVGDIADNEHVALVEGGQVKQEPDISVEEVGVGSMISQRLGVGAESNSNMLEYTADTCGGQSSILQETLSEKESEEILTHADLPQGWENFPPIPHNMETLQYGHFLQEGEILEEMLQSAESSQAEQHNWQDHLIDHMYGDVDGISYGGTLHGDFLELKDLQEIPMQQEEQKMEIGFDRNIWLQPQSHKPMVRQLNEQGTAVRRVRLQRHPIKETGEAKNKQLAEKSGFQPQAINNQGYGCVTTAGHSTTGELQEQSLGHEFRGSVRHPLQSESEVAFKDRLPNLEDCIGSGSCPAMDTQASAGDGGVWNGSVDSRLSSTLDHADISVMNPKCGAVFFNDSADKMTFIGTESFAAASSNFNPPETPLGFDNEEGHATLNPKSEGYNCSTTETPCEESSQLDCSMVSRPLGSQLMRLATTTLKKASAVEAGKLIIGSINVTSSNTFVTSPSIPSKCSEGGGKHMSAAMADTHANVWGAKQKYPSCSEGNAKKQSSIQSFFFGALAGACWLRMLQGIWRHASVFVSV</sequence>
<evidence type="ECO:0000313" key="6">
    <source>
        <dbReference type="Proteomes" id="UP001497512"/>
    </source>
</evidence>
<evidence type="ECO:0000259" key="4">
    <source>
        <dbReference type="PROSITE" id="PS51005"/>
    </source>
</evidence>
<dbReference type="InterPro" id="IPR036093">
    <property type="entry name" value="NAC_dom_sf"/>
</dbReference>
<dbReference type="Proteomes" id="UP001497512">
    <property type="component" value="Chromosome 16"/>
</dbReference>
<gene>
    <name evidence="5" type="ORF">CSSPTR1EN2_LOCUS8909</name>
</gene>
<evidence type="ECO:0000256" key="2">
    <source>
        <dbReference type="ARBA" id="ARBA00023163"/>
    </source>
</evidence>
<dbReference type="InterPro" id="IPR003441">
    <property type="entry name" value="NAC-dom"/>
</dbReference>